<dbReference type="Proteomes" id="UP000030739">
    <property type="component" value="Segment"/>
</dbReference>
<protein>
    <submittedName>
        <fullName evidence="1">Baseplate hub assembly catalyst</fullName>
    </submittedName>
</protein>
<reference evidence="1 2" key="1">
    <citation type="journal article" date="2015" name="Plant Pathol. J.">
        <title>Isolation and Genomic Characterization of the T4-Like Bacteriophage PM2 Infecting Pectobacterium carotovorum subsp. carotovorum.</title>
        <authorList>
            <person name="Lim J.A."/>
            <person name="Lee D.H."/>
            <person name="Heu S."/>
        </authorList>
    </citation>
    <scope>NUCLEOTIDE SEQUENCE [LARGE SCALE GENOMIC DNA]</scope>
</reference>
<gene>
    <name evidence="1" type="ORF">PM2_211</name>
</gene>
<evidence type="ECO:0000313" key="2">
    <source>
        <dbReference type="Proteomes" id="UP000030739"/>
    </source>
</evidence>
<keyword evidence="2" id="KW-1185">Reference proteome</keyword>
<evidence type="ECO:0000313" key="1">
    <source>
        <dbReference type="EMBL" id="AHY25173.1"/>
    </source>
</evidence>
<proteinExistence type="predicted"/>
<dbReference type="RefSeq" id="YP_009211632.1">
    <property type="nucleotide sequence ID" value="NC_028940.1"/>
</dbReference>
<accession>A0A0A0Q0U8</accession>
<sequence length="249" mass="29370">MAKIVRCKLPDGVHRFKPFTVEDYRDFLLIRNELNTKTSEEQQELLDELLEDYFYEYPKSWRPFIFINVYTSSIGKTRIPVVFECSECKKTKQVLFNLKTEALENPVIETAGIKIYFKYPEKTYDSNTELILDNIDSISDENGKYSWASLSEEDRLSVIDAIDLDSLEILLKKMKPFYFELKYGCCKKNISVYDNIVPIFKLLLNPDEVFTFYQVNHLLVKYHYDLNSIMNMIPIERNIALSLVEKDLK</sequence>
<dbReference type="GeneID" id="26638104"/>
<name>A0A0A0Q0U8_9CAUD</name>
<dbReference type="OrthoDB" id="7667at10239"/>
<dbReference type="EMBL" id="KF835987">
    <property type="protein sequence ID" value="AHY25173.1"/>
    <property type="molecule type" value="Genomic_DNA"/>
</dbReference>
<dbReference type="InterPro" id="IPR024364">
    <property type="entry name" value="Baseplate_phage_T4-like"/>
</dbReference>
<organism evidence="1 2">
    <name type="scientific">Pectobacterium bacteriophage PM2</name>
    <dbReference type="NCBI Taxonomy" id="1429794"/>
    <lineage>
        <taxon>Viruses</taxon>
        <taxon>Duplodnaviria</taxon>
        <taxon>Heunggongvirae</taxon>
        <taxon>Uroviricota</taxon>
        <taxon>Caudoviricetes</taxon>
        <taxon>Pantevenvirales</taxon>
        <taxon>Straboviridae</taxon>
        <taxon>Tevenvirinae</taxon>
        <taxon>Mosugukvirus</taxon>
        <taxon>Mosugukvirus pm2</taxon>
    </lineage>
</organism>
<dbReference type="KEGG" id="vg:26638104"/>
<dbReference type="Pfam" id="PF12322">
    <property type="entry name" value="T4_baseplate"/>
    <property type="match status" value="1"/>
</dbReference>